<protein>
    <submittedName>
        <fullName evidence="4">Acyl carrier protein</fullName>
    </submittedName>
</protein>
<proteinExistence type="predicted"/>
<dbReference type="InterPro" id="IPR036736">
    <property type="entry name" value="ACP-like_sf"/>
</dbReference>
<dbReference type="GO" id="GO:0000035">
    <property type="term" value="F:acyl binding"/>
    <property type="evidence" value="ECO:0007669"/>
    <property type="project" value="TreeGrafter"/>
</dbReference>
<keyword evidence="2" id="KW-0597">Phosphoprotein</keyword>
<evidence type="ECO:0000313" key="4">
    <source>
        <dbReference type="EMBL" id="NKE73255.1"/>
    </source>
</evidence>
<gene>
    <name evidence="4" type="ORF">MNODULE_21080</name>
</gene>
<dbReference type="GO" id="GO:0005829">
    <property type="term" value="C:cytosol"/>
    <property type="evidence" value="ECO:0007669"/>
    <property type="project" value="TreeGrafter"/>
</dbReference>
<dbReference type="Gene3D" id="1.10.1200.10">
    <property type="entry name" value="ACP-like"/>
    <property type="match status" value="1"/>
</dbReference>
<dbReference type="GO" id="GO:0009245">
    <property type="term" value="P:lipid A biosynthetic process"/>
    <property type="evidence" value="ECO:0007669"/>
    <property type="project" value="TreeGrafter"/>
</dbReference>
<dbReference type="InterPro" id="IPR009081">
    <property type="entry name" value="PP-bd_ACP"/>
</dbReference>
<name>A0A7X6ID69_9BACT</name>
<keyword evidence="1" id="KW-0596">Phosphopantetheine</keyword>
<dbReference type="RefSeq" id="WP_168063187.1">
    <property type="nucleotide sequence ID" value="NZ_VTOW01000005.1"/>
</dbReference>
<dbReference type="GO" id="GO:0000036">
    <property type="term" value="F:acyl carrier activity"/>
    <property type="evidence" value="ECO:0007669"/>
    <property type="project" value="TreeGrafter"/>
</dbReference>
<dbReference type="PANTHER" id="PTHR20863">
    <property type="entry name" value="ACYL CARRIER PROTEIN"/>
    <property type="match status" value="1"/>
</dbReference>
<evidence type="ECO:0000313" key="5">
    <source>
        <dbReference type="Proteomes" id="UP000534783"/>
    </source>
</evidence>
<dbReference type="AlphaFoldDB" id="A0A7X6ID69"/>
<feature type="domain" description="Carrier" evidence="3">
    <location>
        <begin position="5"/>
        <end position="84"/>
    </location>
</feature>
<dbReference type="Proteomes" id="UP000534783">
    <property type="component" value="Unassembled WGS sequence"/>
</dbReference>
<dbReference type="InterPro" id="IPR003231">
    <property type="entry name" value="ACP"/>
</dbReference>
<sequence length="89" mass="10087">MTAKRTREEIKEIILKALGGIAPEADLTQLKPDLNFREQLDIDSMDLLNIMIALHQTFEVEIPEADYPQLTTLNGAIEYLASRIENETT</sequence>
<accession>A0A7X6ID69</accession>
<evidence type="ECO:0000256" key="2">
    <source>
        <dbReference type="ARBA" id="ARBA00022553"/>
    </source>
</evidence>
<dbReference type="PANTHER" id="PTHR20863:SF76">
    <property type="entry name" value="CARRIER DOMAIN-CONTAINING PROTEIN"/>
    <property type="match status" value="1"/>
</dbReference>
<organism evidence="4 5">
    <name type="scientific">Candidatus Manganitrophus noduliformans</name>
    <dbReference type="NCBI Taxonomy" id="2606439"/>
    <lineage>
        <taxon>Bacteria</taxon>
        <taxon>Pseudomonadati</taxon>
        <taxon>Nitrospirota</taxon>
        <taxon>Nitrospiria</taxon>
        <taxon>Candidatus Troglogloeales</taxon>
        <taxon>Candidatus Manganitrophaceae</taxon>
        <taxon>Candidatus Manganitrophus</taxon>
    </lineage>
</organism>
<evidence type="ECO:0000259" key="3">
    <source>
        <dbReference type="PROSITE" id="PS50075"/>
    </source>
</evidence>
<dbReference type="EMBL" id="VTOW01000005">
    <property type="protein sequence ID" value="NKE73255.1"/>
    <property type="molecule type" value="Genomic_DNA"/>
</dbReference>
<dbReference type="Pfam" id="PF00550">
    <property type="entry name" value="PP-binding"/>
    <property type="match status" value="1"/>
</dbReference>
<keyword evidence="5" id="KW-1185">Reference proteome</keyword>
<dbReference type="PROSITE" id="PS50075">
    <property type="entry name" value="CARRIER"/>
    <property type="match status" value="1"/>
</dbReference>
<comment type="caution">
    <text evidence="4">The sequence shown here is derived from an EMBL/GenBank/DDBJ whole genome shotgun (WGS) entry which is preliminary data.</text>
</comment>
<dbReference type="GO" id="GO:0016020">
    <property type="term" value="C:membrane"/>
    <property type="evidence" value="ECO:0007669"/>
    <property type="project" value="GOC"/>
</dbReference>
<dbReference type="SUPFAM" id="SSF47336">
    <property type="entry name" value="ACP-like"/>
    <property type="match status" value="1"/>
</dbReference>
<reference evidence="4 5" key="1">
    <citation type="journal article" date="2020" name="Nature">
        <title>Bacterial chemolithoautotrophy via manganese oxidation.</title>
        <authorList>
            <person name="Yu H."/>
            <person name="Leadbetter J.R."/>
        </authorList>
    </citation>
    <scope>NUCLEOTIDE SEQUENCE [LARGE SCALE GENOMIC DNA]</scope>
    <source>
        <strain evidence="4 5">Mn-1</strain>
    </source>
</reference>
<evidence type="ECO:0000256" key="1">
    <source>
        <dbReference type="ARBA" id="ARBA00022450"/>
    </source>
</evidence>